<feature type="transmembrane region" description="Helical" evidence="5">
    <location>
        <begin position="20"/>
        <end position="40"/>
    </location>
</feature>
<feature type="domain" description="Major facilitator superfamily (MFS) profile" evidence="6">
    <location>
        <begin position="22"/>
        <end position="451"/>
    </location>
</feature>
<feature type="transmembrane region" description="Helical" evidence="5">
    <location>
        <begin position="396"/>
        <end position="419"/>
    </location>
</feature>
<dbReference type="SUPFAM" id="SSF103473">
    <property type="entry name" value="MFS general substrate transporter"/>
    <property type="match status" value="1"/>
</dbReference>
<keyword evidence="2 5" id="KW-0812">Transmembrane</keyword>
<dbReference type="Gene3D" id="1.20.1250.20">
    <property type="entry name" value="MFS general substrate transporter like domains"/>
    <property type="match status" value="1"/>
</dbReference>
<keyword evidence="4 5" id="KW-0472">Membrane</keyword>
<dbReference type="InterPro" id="IPR020846">
    <property type="entry name" value="MFS_dom"/>
</dbReference>
<evidence type="ECO:0000313" key="8">
    <source>
        <dbReference type="Proteomes" id="UP001162164"/>
    </source>
</evidence>
<dbReference type="PROSITE" id="PS00216">
    <property type="entry name" value="SUGAR_TRANSPORT_1"/>
    <property type="match status" value="1"/>
</dbReference>
<protein>
    <recommendedName>
        <fullName evidence="6">Major facilitator superfamily (MFS) profile domain-containing protein</fullName>
    </recommendedName>
</protein>
<gene>
    <name evidence="7" type="ORF">NQ317_007556</name>
</gene>
<evidence type="ECO:0000256" key="2">
    <source>
        <dbReference type="ARBA" id="ARBA00022692"/>
    </source>
</evidence>
<keyword evidence="3 5" id="KW-1133">Transmembrane helix</keyword>
<feature type="transmembrane region" description="Helical" evidence="5">
    <location>
        <begin position="366"/>
        <end position="384"/>
    </location>
</feature>
<keyword evidence="8" id="KW-1185">Reference proteome</keyword>
<evidence type="ECO:0000313" key="7">
    <source>
        <dbReference type="EMBL" id="KAJ8985398.1"/>
    </source>
</evidence>
<evidence type="ECO:0000256" key="3">
    <source>
        <dbReference type="ARBA" id="ARBA00022989"/>
    </source>
</evidence>
<feature type="transmembrane region" description="Helical" evidence="5">
    <location>
        <begin position="425"/>
        <end position="444"/>
    </location>
</feature>
<dbReference type="EMBL" id="JAPWTJ010000015">
    <property type="protein sequence ID" value="KAJ8985398.1"/>
    <property type="molecule type" value="Genomic_DNA"/>
</dbReference>
<comment type="caution">
    <text evidence="7">The sequence shown here is derived from an EMBL/GenBank/DDBJ whole genome shotgun (WGS) entry which is preliminary data.</text>
</comment>
<name>A0ABQ9K471_9CUCU</name>
<dbReference type="PROSITE" id="PS00217">
    <property type="entry name" value="SUGAR_TRANSPORT_2"/>
    <property type="match status" value="1"/>
</dbReference>
<dbReference type="PANTHER" id="PTHR48021:SF46">
    <property type="entry name" value="MAJOR FACILITATOR SUPERFAMILY (MFS) PROFILE DOMAIN-CONTAINING PROTEIN"/>
    <property type="match status" value="1"/>
</dbReference>
<sequence length="480" mass="53002">MLVLEIKKHLFYNKGNLFQYIATIAGAFSVMSSGINLGWTSPYIPKLTLNSSTIPTTSDAGSWCAVAPLLGSPFGAVLAAILADKIGRKYTTLLMAPVVFVSFVLIAFADSIWYITGLRFIIGATEGALYTTLPMYIGEISDPRIRGFLTATIAIFAITGTLFINIIGSIMDIFMSSLICAVIPLIHFMVFIFMPESPYYYIKIHNNKEARNALEILRGRSDVDSEMDALCKAVVRQERINEKPGFFDLFTVPSNRKACFIFLILCLTNKFSGKNPCLFYTETIFKEAGTSIDATISVIVYCSVELLAVAITTIFIVDRFGKRRLMITSTAGCALSVFLLALHFYLKDFHEGQVDNLDWLPITALVSYNILFSIGLSFGPVSVLSELFPTSVKAKALCIADSFSVMMGTIVSKFFQIAIDEFGTMSIPFFCFSICSFVGLVFVVKYIPETKGKTLEEIQQFLIGKEQEGVELKGGNFTEA</sequence>
<dbReference type="InterPro" id="IPR050549">
    <property type="entry name" value="MFS_Trehalose_Transporter"/>
</dbReference>
<feature type="transmembrane region" description="Helical" evidence="5">
    <location>
        <begin position="60"/>
        <end position="83"/>
    </location>
</feature>
<evidence type="ECO:0000259" key="6">
    <source>
        <dbReference type="PROSITE" id="PS50850"/>
    </source>
</evidence>
<feature type="transmembrane region" description="Helical" evidence="5">
    <location>
        <begin position="325"/>
        <end position="346"/>
    </location>
</feature>
<reference evidence="7" key="1">
    <citation type="journal article" date="2023" name="Insect Mol. Biol.">
        <title>Genome sequencing provides insights into the evolution of gene families encoding plant cell wall-degrading enzymes in longhorned beetles.</title>
        <authorList>
            <person name="Shin N.R."/>
            <person name="Okamura Y."/>
            <person name="Kirsch R."/>
            <person name="Pauchet Y."/>
        </authorList>
    </citation>
    <scope>NUCLEOTIDE SEQUENCE</scope>
    <source>
        <strain evidence="7">MMC_N1</strain>
    </source>
</reference>
<feature type="transmembrane region" description="Helical" evidence="5">
    <location>
        <begin position="148"/>
        <end position="167"/>
    </location>
</feature>
<dbReference type="PANTHER" id="PTHR48021">
    <property type="match status" value="1"/>
</dbReference>
<feature type="transmembrane region" description="Helical" evidence="5">
    <location>
        <begin position="173"/>
        <end position="194"/>
    </location>
</feature>
<comment type="subcellular location">
    <subcellularLocation>
        <location evidence="1">Membrane</location>
        <topology evidence="1">Multi-pass membrane protein</topology>
    </subcellularLocation>
</comment>
<organism evidence="7 8">
    <name type="scientific">Molorchus minor</name>
    <dbReference type="NCBI Taxonomy" id="1323400"/>
    <lineage>
        <taxon>Eukaryota</taxon>
        <taxon>Metazoa</taxon>
        <taxon>Ecdysozoa</taxon>
        <taxon>Arthropoda</taxon>
        <taxon>Hexapoda</taxon>
        <taxon>Insecta</taxon>
        <taxon>Pterygota</taxon>
        <taxon>Neoptera</taxon>
        <taxon>Endopterygota</taxon>
        <taxon>Coleoptera</taxon>
        <taxon>Polyphaga</taxon>
        <taxon>Cucujiformia</taxon>
        <taxon>Chrysomeloidea</taxon>
        <taxon>Cerambycidae</taxon>
        <taxon>Lamiinae</taxon>
        <taxon>Monochamini</taxon>
        <taxon>Molorchus</taxon>
    </lineage>
</organism>
<dbReference type="Pfam" id="PF00083">
    <property type="entry name" value="Sugar_tr"/>
    <property type="match status" value="1"/>
</dbReference>
<dbReference type="InterPro" id="IPR005828">
    <property type="entry name" value="MFS_sugar_transport-like"/>
</dbReference>
<evidence type="ECO:0000256" key="5">
    <source>
        <dbReference type="SAM" id="Phobius"/>
    </source>
</evidence>
<dbReference type="Proteomes" id="UP001162164">
    <property type="component" value="Unassembled WGS sequence"/>
</dbReference>
<evidence type="ECO:0000256" key="1">
    <source>
        <dbReference type="ARBA" id="ARBA00004141"/>
    </source>
</evidence>
<dbReference type="InterPro" id="IPR005829">
    <property type="entry name" value="Sugar_transporter_CS"/>
</dbReference>
<proteinExistence type="predicted"/>
<dbReference type="PROSITE" id="PS50850">
    <property type="entry name" value="MFS"/>
    <property type="match status" value="1"/>
</dbReference>
<accession>A0ABQ9K471</accession>
<feature type="transmembrane region" description="Helical" evidence="5">
    <location>
        <begin position="90"/>
        <end position="108"/>
    </location>
</feature>
<dbReference type="InterPro" id="IPR036259">
    <property type="entry name" value="MFS_trans_sf"/>
</dbReference>
<evidence type="ECO:0000256" key="4">
    <source>
        <dbReference type="ARBA" id="ARBA00023136"/>
    </source>
</evidence>